<keyword evidence="2" id="KW-1185">Reference proteome</keyword>
<sequence>MVDTYRNTLSWSFKKYG</sequence>
<dbReference type="EMBL" id="LK031986">
    <property type="protein sequence ID" value="CDY08449.1"/>
    <property type="molecule type" value="Genomic_DNA"/>
</dbReference>
<name>A0A078F5X6_BRANA</name>
<evidence type="ECO:0000313" key="2">
    <source>
        <dbReference type="Proteomes" id="UP000028999"/>
    </source>
</evidence>
<reference evidence="1 2" key="1">
    <citation type="journal article" date="2014" name="Science">
        <title>Plant genetics. Early allopolyploid evolution in the post-Neolithic Brassica napus oilseed genome.</title>
        <authorList>
            <person name="Chalhoub B."/>
            <person name="Denoeud F."/>
            <person name="Liu S."/>
            <person name="Parkin I.A."/>
            <person name="Tang H."/>
            <person name="Wang X."/>
            <person name="Chiquet J."/>
            <person name="Belcram H."/>
            <person name="Tong C."/>
            <person name="Samans B."/>
            <person name="Correa M."/>
            <person name="Da Silva C."/>
            <person name="Just J."/>
            <person name="Falentin C."/>
            <person name="Koh C.S."/>
            <person name="Le Clainche I."/>
            <person name="Bernard M."/>
            <person name="Bento P."/>
            <person name="Noel B."/>
            <person name="Labadie K."/>
            <person name="Alberti A."/>
            <person name="Charles M."/>
            <person name="Arnaud D."/>
            <person name="Guo H."/>
            <person name="Daviaud C."/>
            <person name="Alamery S."/>
            <person name="Jabbari K."/>
            <person name="Zhao M."/>
            <person name="Edger P.P."/>
            <person name="Chelaifa H."/>
            <person name="Tack D."/>
            <person name="Lassalle G."/>
            <person name="Mestiri I."/>
            <person name="Schnel N."/>
            <person name="Le Paslier M.C."/>
            <person name="Fan G."/>
            <person name="Renault V."/>
            <person name="Bayer P.E."/>
            <person name="Golicz A.A."/>
            <person name="Manoli S."/>
            <person name="Lee T.H."/>
            <person name="Thi V.H."/>
            <person name="Chalabi S."/>
            <person name="Hu Q."/>
            <person name="Fan C."/>
            <person name="Tollenaere R."/>
            <person name="Lu Y."/>
            <person name="Battail C."/>
            <person name="Shen J."/>
            <person name="Sidebottom C.H."/>
            <person name="Wang X."/>
            <person name="Canaguier A."/>
            <person name="Chauveau A."/>
            <person name="Berard A."/>
            <person name="Deniot G."/>
            <person name="Guan M."/>
            <person name="Liu Z."/>
            <person name="Sun F."/>
            <person name="Lim Y.P."/>
            <person name="Lyons E."/>
            <person name="Town C.D."/>
            <person name="Bancroft I."/>
            <person name="Wang X."/>
            <person name="Meng J."/>
            <person name="Ma J."/>
            <person name="Pires J.C."/>
            <person name="King G.J."/>
            <person name="Brunel D."/>
            <person name="Delourme R."/>
            <person name="Renard M."/>
            <person name="Aury J.M."/>
            <person name="Adams K.L."/>
            <person name="Batley J."/>
            <person name="Snowdon R.J."/>
            <person name="Tost J."/>
            <person name="Edwards D."/>
            <person name="Zhou Y."/>
            <person name="Hua W."/>
            <person name="Sharpe A.G."/>
            <person name="Paterson A.H."/>
            <person name="Guan C."/>
            <person name="Wincker P."/>
        </authorList>
    </citation>
    <scope>NUCLEOTIDE SEQUENCE [LARGE SCALE GENOMIC DNA]</scope>
    <source>
        <strain evidence="2">cv. Darmor-bzh</strain>
    </source>
</reference>
<proteinExistence type="predicted"/>
<organism evidence="1 2">
    <name type="scientific">Brassica napus</name>
    <name type="common">Rape</name>
    <dbReference type="NCBI Taxonomy" id="3708"/>
    <lineage>
        <taxon>Eukaryota</taxon>
        <taxon>Viridiplantae</taxon>
        <taxon>Streptophyta</taxon>
        <taxon>Embryophyta</taxon>
        <taxon>Tracheophyta</taxon>
        <taxon>Spermatophyta</taxon>
        <taxon>Magnoliopsida</taxon>
        <taxon>eudicotyledons</taxon>
        <taxon>Gunneridae</taxon>
        <taxon>Pentapetalae</taxon>
        <taxon>rosids</taxon>
        <taxon>malvids</taxon>
        <taxon>Brassicales</taxon>
        <taxon>Brassicaceae</taxon>
        <taxon>Brassiceae</taxon>
        <taxon>Brassica</taxon>
    </lineage>
</organism>
<protein>
    <submittedName>
        <fullName evidence="1">BnaA05g26850D protein</fullName>
    </submittedName>
</protein>
<dbReference type="AlphaFoldDB" id="A0A078F5X6"/>
<accession>A0A078F5X6</accession>
<gene>
    <name evidence="1" type="primary">BnaA05g26850D</name>
    <name evidence="1" type="ORF">GSBRNA2T00000212001</name>
</gene>
<evidence type="ECO:0000313" key="1">
    <source>
        <dbReference type="EMBL" id="CDY08449.1"/>
    </source>
</evidence>
<dbReference type="PaxDb" id="3708-A0A078F5X6"/>
<dbReference type="Proteomes" id="UP000028999">
    <property type="component" value="Unassembled WGS sequence"/>
</dbReference>